<evidence type="ECO:0000259" key="1">
    <source>
        <dbReference type="PROSITE" id="PS51464"/>
    </source>
</evidence>
<evidence type="ECO:0000313" key="3">
    <source>
        <dbReference type="Proteomes" id="UP000732377"/>
    </source>
</evidence>
<name>A0A953I6S0_SYMTR</name>
<proteinExistence type="predicted"/>
<dbReference type="Pfam" id="PF13580">
    <property type="entry name" value="SIS_2"/>
    <property type="match status" value="1"/>
</dbReference>
<evidence type="ECO:0000313" key="2">
    <source>
        <dbReference type="EMBL" id="MBY6275473.1"/>
    </source>
</evidence>
<sequence length="247" mass="26456">MTITAERFYQAADEAIARLKATQLPAIKRAGELLAEAVMKGGVIQVFGTGHSRAFALEMAGRAGGLVPAHAIEEDILFLNGVYPVEERKNPYLEREPEIAHQILAQYDIRPEDIFIIVSNSGRNGSTVEMAAEVKRRGHKLIVVTSMAHTTSVTSRHPSGKRLYEFADVVIDNCGPLGDALLEVEGSPVKVCAVSSITGALIAQGLTAEVIGRLVAAGQTPPVYISANVDGSDEHNEALKARYAGRI</sequence>
<dbReference type="CDD" id="cd05013">
    <property type="entry name" value="SIS_RpiR"/>
    <property type="match status" value="1"/>
</dbReference>
<reference evidence="2" key="1">
    <citation type="submission" date="2017-11" db="EMBL/GenBank/DDBJ databases">
        <title>Three new genomes from thermophilic consortium.</title>
        <authorList>
            <person name="Quaggio R."/>
            <person name="Amgarten D."/>
            <person name="Setubal J.C."/>
        </authorList>
    </citation>
    <scope>NUCLEOTIDE SEQUENCE</scope>
    <source>
        <strain evidence="2">ZCTH01-B2</strain>
    </source>
</reference>
<dbReference type="RefSeq" id="WP_273378343.1">
    <property type="nucleotide sequence ID" value="NZ_PIUK01000026.1"/>
</dbReference>
<keyword evidence="2" id="KW-0413">Isomerase</keyword>
<dbReference type="SUPFAM" id="SSF53697">
    <property type="entry name" value="SIS domain"/>
    <property type="match status" value="1"/>
</dbReference>
<dbReference type="GO" id="GO:1901135">
    <property type="term" value="P:carbohydrate derivative metabolic process"/>
    <property type="evidence" value="ECO:0007669"/>
    <property type="project" value="InterPro"/>
</dbReference>
<dbReference type="InterPro" id="IPR046348">
    <property type="entry name" value="SIS_dom_sf"/>
</dbReference>
<dbReference type="NCBIfam" id="NF002805">
    <property type="entry name" value="PRK02947.1"/>
    <property type="match status" value="1"/>
</dbReference>
<dbReference type="InterPro" id="IPR001347">
    <property type="entry name" value="SIS_dom"/>
</dbReference>
<protein>
    <submittedName>
        <fullName evidence="2">Sugar isomerase</fullName>
    </submittedName>
</protein>
<dbReference type="GO" id="GO:0016853">
    <property type="term" value="F:isomerase activity"/>
    <property type="evidence" value="ECO:0007669"/>
    <property type="project" value="UniProtKB-KW"/>
</dbReference>
<dbReference type="PROSITE" id="PS51464">
    <property type="entry name" value="SIS"/>
    <property type="match status" value="1"/>
</dbReference>
<dbReference type="PANTHER" id="PTHR30390:SF7">
    <property type="entry name" value="PHOSPHOHEPTOSE ISOMERASE"/>
    <property type="match status" value="1"/>
</dbReference>
<comment type="caution">
    <text evidence="2">The sequence shown here is derived from an EMBL/GenBank/DDBJ whole genome shotgun (WGS) entry which is preliminary data.</text>
</comment>
<dbReference type="InterPro" id="IPR050099">
    <property type="entry name" value="SIS_GmhA/DiaA_subfam"/>
</dbReference>
<dbReference type="EMBL" id="PIUK01000026">
    <property type="protein sequence ID" value="MBY6275473.1"/>
    <property type="molecule type" value="Genomic_DNA"/>
</dbReference>
<dbReference type="PANTHER" id="PTHR30390">
    <property type="entry name" value="SEDOHEPTULOSE 7-PHOSPHATE ISOMERASE / DNAA INITIATOR-ASSOCIATING FACTOR FOR REPLICATION INITIATION"/>
    <property type="match status" value="1"/>
</dbReference>
<dbReference type="GO" id="GO:0097367">
    <property type="term" value="F:carbohydrate derivative binding"/>
    <property type="evidence" value="ECO:0007669"/>
    <property type="project" value="InterPro"/>
</dbReference>
<feature type="domain" description="SIS" evidence="1">
    <location>
        <begin position="34"/>
        <end position="221"/>
    </location>
</feature>
<organism evidence="2 3">
    <name type="scientific">Symbiobacterium thermophilum</name>
    <dbReference type="NCBI Taxonomy" id="2734"/>
    <lineage>
        <taxon>Bacteria</taxon>
        <taxon>Bacillati</taxon>
        <taxon>Bacillota</taxon>
        <taxon>Clostridia</taxon>
        <taxon>Eubacteriales</taxon>
        <taxon>Symbiobacteriaceae</taxon>
        <taxon>Symbiobacterium</taxon>
    </lineage>
</organism>
<gene>
    <name evidence="2" type="ORF">CWE10_04515</name>
</gene>
<dbReference type="Gene3D" id="3.40.50.10490">
    <property type="entry name" value="Glucose-6-phosphate isomerase like protein, domain 1"/>
    <property type="match status" value="1"/>
</dbReference>
<accession>A0A953I6S0</accession>
<dbReference type="Proteomes" id="UP000732377">
    <property type="component" value="Unassembled WGS sequence"/>
</dbReference>
<dbReference type="AlphaFoldDB" id="A0A953I6S0"/>
<dbReference type="InterPro" id="IPR035472">
    <property type="entry name" value="RpiR-like_SIS"/>
</dbReference>